<keyword evidence="3 9" id="KW-0378">Hydrolase</keyword>
<dbReference type="PIRSF" id="PIRSF037913">
    <property type="entry name" value="His_deacetylse_1"/>
    <property type="match status" value="1"/>
</dbReference>
<dbReference type="PANTHER" id="PTHR10625:SF36">
    <property type="entry name" value="HISTONE DEACETYLASE 3"/>
    <property type="match status" value="1"/>
</dbReference>
<feature type="binding site" evidence="11">
    <location>
        <position position="70"/>
    </location>
    <ligand>
        <name>substrate</name>
    </ligand>
</feature>
<dbReference type="GO" id="GO:0040029">
    <property type="term" value="P:epigenetic regulation of gene expression"/>
    <property type="evidence" value="ECO:0007669"/>
    <property type="project" value="TreeGrafter"/>
</dbReference>
<evidence type="ECO:0000256" key="5">
    <source>
        <dbReference type="ARBA" id="ARBA00023015"/>
    </source>
</evidence>
<dbReference type="EMBL" id="ML121549">
    <property type="protein sequence ID" value="RPB22868.1"/>
    <property type="molecule type" value="Genomic_DNA"/>
</dbReference>
<evidence type="ECO:0000313" key="14">
    <source>
        <dbReference type="EMBL" id="RPB22868.1"/>
    </source>
</evidence>
<dbReference type="Pfam" id="PF00850">
    <property type="entry name" value="Hist_deacetyl"/>
    <property type="match status" value="1"/>
</dbReference>
<dbReference type="InterPro" id="IPR003084">
    <property type="entry name" value="HDAC_I/II"/>
</dbReference>
<evidence type="ECO:0000256" key="10">
    <source>
        <dbReference type="PIRSR" id="PIRSR037913-1"/>
    </source>
</evidence>
<proteinExistence type="inferred from homology"/>
<evidence type="ECO:0000256" key="8">
    <source>
        <dbReference type="ARBA" id="ARBA00061569"/>
    </source>
</evidence>
<dbReference type="SUPFAM" id="SSF52768">
    <property type="entry name" value="Arginase/deacetylase"/>
    <property type="match status" value="1"/>
</dbReference>
<dbReference type="GO" id="GO:0046872">
    <property type="term" value="F:metal ion binding"/>
    <property type="evidence" value="ECO:0007669"/>
    <property type="project" value="UniProtKB-KW"/>
</dbReference>
<dbReference type="OrthoDB" id="1918432at2759"/>
<reference evidence="14 15" key="1">
    <citation type="journal article" date="2018" name="Nat. Ecol. Evol.">
        <title>Pezizomycetes genomes reveal the molecular basis of ectomycorrhizal truffle lifestyle.</title>
        <authorList>
            <person name="Murat C."/>
            <person name="Payen T."/>
            <person name="Noel B."/>
            <person name="Kuo A."/>
            <person name="Morin E."/>
            <person name="Chen J."/>
            <person name="Kohler A."/>
            <person name="Krizsan K."/>
            <person name="Balestrini R."/>
            <person name="Da Silva C."/>
            <person name="Montanini B."/>
            <person name="Hainaut M."/>
            <person name="Levati E."/>
            <person name="Barry K.W."/>
            <person name="Belfiori B."/>
            <person name="Cichocki N."/>
            <person name="Clum A."/>
            <person name="Dockter R.B."/>
            <person name="Fauchery L."/>
            <person name="Guy J."/>
            <person name="Iotti M."/>
            <person name="Le Tacon F."/>
            <person name="Lindquist E.A."/>
            <person name="Lipzen A."/>
            <person name="Malagnac F."/>
            <person name="Mello A."/>
            <person name="Molinier V."/>
            <person name="Miyauchi S."/>
            <person name="Poulain J."/>
            <person name="Riccioni C."/>
            <person name="Rubini A."/>
            <person name="Sitrit Y."/>
            <person name="Splivallo R."/>
            <person name="Traeger S."/>
            <person name="Wang M."/>
            <person name="Zifcakova L."/>
            <person name="Wipf D."/>
            <person name="Zambonelli A."/>
            <person name="Paolocci F."/>
            <person name="Nowrousian M."/>
            <person name="Ottonello S."/>
            <person name="Baldrian P."/>
            <person name="Spatafora J.W."/>
            <person name="Henrissat B."/>
            <person name="Nagy L.G."/>
            <person name="Aury J.M."/>
            <person name="Wincker P."/>
            <person name="Grigoriev I.V."/>
            <person name="Bonfante P."/>
            <person name="Martin F.M."/>
        </authorList>
    </citation>
    <scope>NUCLEOTIDE SEQUENCE [LARGE SCALE GENOMIC DNA]</scope>
    <source>
        <strain evidence="14 15">ATCC MYA-4762</strain>
    </source>
</reference>
<evidence type="ECO:0000256" key="6">
    <source>
        <dbReference type="ARBA" id="ARBA00023163"/>
    </source>
</evidence>
<feature type="active site" description="Proton acceptor" evidence="10">
    <location>
        <position position="112"/>
    </location>
</feature>
<dbReference type="PANTHER" id="PTHR10625">
    <property type="entry name" value="HISTONE DEACETYLASE HDAC1-RELATED"/>
    <property type="match status" value="1"/>
</dbReference>
<evidence type="ECO:0000256" key="11">
    <source>
        <dbReference type="PIRSR" id="PIRSR037913-2"/>
    </source>
</evidence>
<feature type="binding site" evidence="12">
    <location>
        <position position="147"/>
    </location>
    <ligand>
        <name>a divalent metal cation</name>
        <dbReference type="ChEBI" id="CHEBI:60240"/>
    </ligand>
</feature>
<evidence type="ECO:0000256" key="4">
    <source>
        <dbReference type="ARBA" id="ARBA00022853"/>
    </source>
</evidence>
<dbReference type="STRING" id="1051890.A0A3N4LMH9"/>
<keyword evidence="15" id="KW-1185">Reference proteome</keyword>
<dbReference type="InterPro" id="IPR023696">
    <property type="entry name" value="Ureohydrolase_dom_sf"/>
</dbReference>
<accession>A0A3N4LMH9</accession>
<organism evidence="14 15">
    <name type="scientific">Terfezia boudieri ATCC MYA-4762</name>
    <dbReference type="NCBI Taxonomy" id="1051890"/>
    <lineage>
        <taxon>Eukaryota</taxon>
        <taxon>Fungi</taxon>
        <taxon>Dikarya</taxon>
        <taxon>Ascomycota</taxon>
        <taxon>Pezizomycotina</taxon>
        <taxon>Pezizomycetes</taxon>
        <taxon>Pezizales</taxon>
        <taxon>Pezizaceae</taxon>
        <taxon>Terfezia</taxon>
    </lineage>
</organism>
<dbReference type="Gene3D" id="3.40.800.20">
    <property type="entry name" value="Histone deacetylase domain"/>
    <property type="match status" value="1"/>
</dbReference>
<dbReference type="PRINTS" id="PR01270">
    <property type="entry name" value="HDASUPER"/>
</dbReference>
<gene>
    <name evidence="14" type="ORF">L211DRAFT_787805</name>
</gene>
<protein>
    <recommendedName>
        <fullName evidence="2 9">Histone deacetylase</fullName>
        <ecNumber evidence="2 9">3.5.1.98</ecNumber>
    </recommendedName>
</protein>
<dbReference type="FunFam" id="3.40.800.20:FF:000007">
    <property type="entry name" value="Histone deacetylase"/>
    <property type="match status" value="1"/>
</dbReference>
<dbReference type="InParanoid" id="A0A3N4LMH9"/>
<dbReference type="FunCoup" id="A0A3N4LMH9">
    <property type="interactions" value="94"/>
</dbReference>
<dbReference type="EC" id="3.5.1.98" evidence="2 9"/>
<dbReference type="GO" id="GO:0070210">
    <property type="term" value="C:Rpd3L-Expanded complex"/>
    <property type="evidence" value="ECO:0007669"/>
    <property type="project" value="TreeGrafter"/>
</dbReference>
<keyword evidence="5 9" id="KW-0805">Transcription regulation</keyword>
<keyword evidence="7 9" id="KW-0539">Nucleus</keyword>
<evidence type="ECO:0000256" key="1">
    <source>
        <dbReference type="ARBA" id="ARBA00004123"/>
    </source>
</evidence>
<dbReference type="GO" id="GO:0141221">
    <property type="term" value="F:histone deacetylase activity, hydrolytic mechanism"/>
    <property type="evidence" value="ECO:0007669"/>
    <property type="project" value="UniProtKB-EC"/>
</dbReference>
<evidence type="ECO:0000256" key="9">
    <source>
        <dbReference type="PIRNR" id="PIRNR037913"/>
    </source>
</evidence>
<comment type="similarity">
    <text evidence="8 9">Belongs to the histone deacetylase family. HD Type 1 subfamily.</text>
</comment>
<dbReference type="InterPro" id="IPR023801">
    <property type="entry name" value="His_deacetylse_dom"/>
</dbReference>
<evidence type="ECO:0000313" key="15">
    <source>
        <dbReference type="Proteomes" id="UP000267821"/>
    </source>
</evidence>
<evidence type="ECO:0000259" key="13">
    <source>
        <dbReference type="Pfam" id="PF00850"/>
    </source>
</evidence>
<evidence type="ECO:0000256" key="2">
    <source>
        <dbReference type="ARBA" id="ARBA00012111"/>
    </source>
</evidence>
<keyword evidence="6 9" id="KW-0804">Transcription</keyword>
<name>A0A3N4LMH9_9PEZI</name>
<dbReference type="AlphaFoldDB" id="A0A3N4LMH9"/>
<dbReference type="PRINTS" id="PR01271">
    <property type="entry name" value="HISDACETLASE"/>
</dbReference>
<evidence type="ECO:0000256" key="12">
    <source>
        <dbReference type="PIRSR" id="PIRSR037913-3"/>
    </source>
</evidence>
<comment type="catalytic activity">
    <reaction evidence="9">
        <text>N(6)-acetyl-L-lysyl-[histone] + H2O = L-lysyl-[histone] + acetate</text>
        <dbReference type="Rhea" id="RHEA:58196"/>
        <dbReference type="Rhea" id="RHEA-COMP:9845"/>
        <dbReference type="Rhea" id="RHEA-COMP:11338"/>
        <dbReference type="ChEBI" id="CHEBI:15377"/>
        <dbReference type="ChEBI" id="CHEBI:29969"/>
        <dbReference type="ChEBI" id="CHEBI:30089"/>
        <dbReference type="ChEBI" id="CHEBI:61930"/>
        <dbReference type="EC" id="3.5.1.98"/>
    </reaction>
</comment>
<dbReference type="InterPro" id="IPR037138">
    <property type="entry name" value="His_deacetylse_dom_sf"/>
</dbReference>
<keyword evidence="12" id="KW-0479">Metal-binding</keyword>
<feature type="binding site" evidence="11">
    <location>
        <position position="120"/>
    </location>
    <ligand>
        <name>substrate</name>
    </ligand>
</feature>
<feature type="binding site" evidence="12">
    <location>
        <position position="149"/>
    </location>
    <ligand>
        <name>a divalent metal cation</name>
        <dbReference type="ChEBI" id="CHEBI:60240"/>
    </ligand>
</feature>
<evidence type="ECO:0000256" key="3">
    <source>
        <dbReference type="ARBA" id="ARBA00022801"/>
    </source>
</evidence>
<dbReference type="Proteomes" id="UP000267821">
    <property type="component" value="Unassembled WGS sequence"/>
</dbReference>
<sequence length="403" mass="45525">MKPWRLTLTNNLVDAYGLAQYMDTYVTRSATFDEIKEFHREDYLEFLQRVTPAKQDKFLIEISKFNIGEDCPIFDGMWDYSSLYAGASLDAARKLVNGQSDIAINWSGGLHHAKRSEASGFCYVNDIVLAILQLLRIHPRVLYIDIDVHHGDGVEQAFYSTDRVMTLSFHKYDKDNFFPCTGNYDEIGVGAGKHHSLNVPLKDGIEDSQYTTLFKEIVERVMLTYKPSVVVLQCGADSLGCDRLGCFNLNIKAHGECVQIVKDFGLPTLVLGGGGYTPRNVSRLWAYETSVCVGAEVTNELPPHTNFKEYFSPDYTLHPPLSREARYENKNTRRTLDLVKTKIFEQLRYINGAPSVQMQEIPPDIGGIQGEFPLLNEQATRLIIEYRGGRAEDRGGGSPQREK</sequence>
<comment type="subcellular location">
    <subcellularLocation>
        <location evidence="1 9">Nucleus</location>
    </subcellularLocation>
</comment>
<feature type="domain" description="Histone deacetylase" evidence="13">
    <location>
        <begin position="1"/>
        <end position="291"/>
    </location>
</feature>
<dbReference type="InterPro" id="IPR000286">
    <property type="entry name" value="HDACs"/>
</dbReference>
<dbReference type="GO" id="GO:0034967">
    <property type="term" value="C:Set3 complex"/>
    <property type="evidence" value="ECO:0007669"/>
    <property type="project" value="UniProtKB-ARBA"/>
</dbReference>
<feature type="binding site" evidence="12">
    <location>
        <position position="237"/>
    </location>
    <ligand>
        <name>a divalent metal cation</name>
        <dbReference type="ChEBI" id="CHEBI:60240"/>
    </ligand>
</feature>
<keyword evidence="4 9" id="KW-0156">Chromatin regulator</keyword>
<feature type="binding site" evidence="11">
    <location>
        <position position="276"/>
    </location>
    <ligand>
        <name>substrate</name>
    </ligand>
</feature>
<evidence type="ECO:0000256" key="7">
    <source>
        <dbReference type="ARBA" id="ARBA00023242"/>
    </source>
</evidence>